<evidence type="ECO:0000256" key="2">
    <source>
        <dbReference type="ARBA" id="ARBA00006275"/>
    </source>
</evidence>
<comment type="subcellular location">
    <subcellularLocation>
        <location evidence="1">Cell outer membrane</location>
    </subcellularLocation>
</comment>
<feature type="domain" description="SusD-like N-terminal" evidence="7">
    <location>
        <begin position="53"/>
        <end position="223"/>
    </location>
</feature>
<dbReference type="RefSeq" id="WP_066034715.1">
    <property type="nucleotide sequence ID" value="NZ_CP016907.1"/>
</dbReference>
<keyword evidence="3" id="KW-0732">Signal</keyword>
<proteinExistence type="inferred from homology"/>
<evidence type="ECO:0000256" key="3">
    <source>
        <dbReference type="ARBA" id="ARBA00022729"/>
    </source>
</evidence>
<dbReference type="CDD" id="cd08977">
    <property type="entry name" value="SusD"/>
    <property type="match status" value="1"/>
</dbReference>
<protein>
    <submittedName>
        <fullName evidence="8">SusD family protein</fullName>
    </submittedName>
</protein>
<evidence type="ECO:0000259" key="7">
    <source>
        <dbReference type="Pfam" id="PF14322"/>
    </source>
</evidence>
<keyword evidence="5" id="KW-0998">Cell outer membrane</keyword>
<accession>A0AAC9D3K5</accession>
<evidence type="ECO:0000256" key="4">
    <source>
        <dbReference type="ARBA" id="ARBA00023136"/>
    </source>
</evidence>
<feature type="domain" description="RagB/SusD" evidence="6">
    <location>
        <begin position="339"/>
        <end position="455"/>
    </location>
</feature>
<evidence type="ECO:0000313" key="8">
    <source>
        <dbReference type="EMBL" id="AOC96950.1"/>
    </source>
</evidence>
<dbReference type="KEGG" id="fjg:BB050_03872"/>
<dbReference type="GO" id="GO:0009279">
    <property type="term" value="C:cell outer membrane"/>
    <property type="evidence" value="ECO:0007669"/>
    <property type="project" value="UniProtKB-SubCell"/>
</dbReference>
<evidence type="ECO:0000313" key="9">
    <source>
        <dbReference type="Proteomes" id="UP000093276"/>
    </source>
</evidence>
<dbReference type="SUPFAM" id="SSF48452">
    <property type="entry name" value="TPR-like"/>
    <property type="match status" value="1"/>
</dbReference>
<dbReference type="GeneID" id="32309752"/>
<dbReference type="Pfam" id="PF07980">
    <property type="entry name" value="SusD_RagB"/>
    <property type="match status" value="1"/>
</dbReference>
<dbReference type="EMBL" id="CP016907">
    <property type="protein sequence ID" value="AOC96950.1"/>
    <property type="molecule type" value="Genomic_DNA"/>
</dbReference>
<sequence length="455" mass="50214">MKNISTKYTYIASFFLLIGLTGCEEMLDVDLPSNELSAKTIYASDQTAEAAVNGIYNSMNVGTYYNSLHAVLGQTSDELILRTQLQNVYTSNEMIETDTSVGAMWTEFYKTIYNANSVIEGINGSTTLSAAKSKNWIAEAKFLRAYVYFYMTNIWGDVPLVLTTNVDQSALAPRASQTEIYNQILKDLTEATADLPVNYTSYNSQRIRATKWAAEALLARVNLYLGNWNEAAAHASNVIAQNATYKMITGLTAANSPFIADNTEAILQIPYFNVAYTYEGAALFGTGATYLLRKGNTMFETGDARKTNWTISAAASDGTTYLAPRKYKNAYVATPVERSTVLRLAELYLIRAEARLKANDVTGAQQDINVIRSRALLTSTTLTDPTQLAALISAENEREFFAECGHRWFDLKRSGSIDQVLGATSGKIWSSTDSLFPIPEMAIRSNPFLTQNSGY</sequence>
<keyword evidence="4" id="KW-0472">Membrane</keyword>
<name>A0AAC9D3K5_9FLAO</name>
<dbReference type="InterPro" id="IPR012944">
    <property type="entry name" value="SusD_RagB_dom"/>
</dbReference>
<dbReference type="PROSITE" id="PS51257">
    <property type="entry name" value="PROKAR_LIPOPROTEIN"/>
    <property type="match status" value="1"/>
</dbReference>
<dbReference type="InterPro" id="IPR011990">
    <property type="entry name" value="TPR-like_helical_dom_sf"/>
</dbReference>
<reference evidence="8 9" key="1">
    <citation type="submission" date="2016-08" db="EMBL/GenBank/DDBJ databases">
        <title>Complete genome sequence of Flavobacterium johnsoniae strain GSE09, a volatile-producing biocontrol agent isolated from cucumber (Cucumis sativus).</title>
        <authorList>
            <person name="Jeong J.-J."/>
            <person name="Oh J.Y."/>
            <person name="Jim Y.J."/>
            <person name="Sang M.K."/>
            <person name="Kim K.D."/>
        </authorList>
    </citation>
    <scope>NUCLEOTIDE SEQUENCE [LARGE SCALE GENOMIC DNA]</scope>
    <source>
        <strain evidence="8 9">GSE09</strain>
    </source>
</reference>
<dbReference type="InterPro" id="IPR033985">
    <property type="entry name" value="SusD-like_N"/>
</dbReference>
<organism evidence="8 9">
    <name type="scientific">Flavobacterium anhuiense</name>
    <dbReference type="NCBI Taxonomy" id="459526"/>
    <lineage>
        <taxon>Bacteria</taxon>
        <taxon>Pseudomonadati</taxon>
        <taxon>Bacteroidota</taxon>
        <taxon>Flavobacteriia</taxon>
        <taxon>Flavobacteriales</taxon>
        <taxon>Flavobacteriaceae</taxon>
        <taxon>Flavobacterium</taxon>
    </lineage>
</organism>
<evidence type="ECO:0000256" key="5">
    <source>
        <dbReference type="ARBA" id="ARBA00023237"/>
    </source>
</evidence>
<comment type="similarity">
    <text evidence="2">Belongs to the SusD family.</text>
</comment>
<evidence type="ECO:0000259" key="6">
    <source>
        <dbReference type="Pfam" id="PF07980"/>
    </source>
</evidence>
<dbReference type="Proteomes" id="UP000093276">
    <property type="component" value="Chromosome"/>
</dbReference>
<dbReference type="Gene3D" id="1.25.40.390">
    <property type="match status" value="1"/>
</dbReference>
<dbReference type="AlphaFoldDB" id="A0AAC9D3K5"/>
<gene>
    <name evidence="8" type="ORF">BB050_03872</name>
</gene>
<dbReference type="Pfam" id="PF14322">
    <property type="entry name" value="SusD-like_3"/>
    <property type="match status" value="1"/>
</dbReference>
<evidence type="ECO:0000256" key="1">
    <source>
        <dbReference type="ARBA" id="ARBA00004442"/>
    </source>
</evidence>